<keyword evidence="3" id="KW-0597">Phosphoprotein</keyword>
<dbReference type="SMART" id="SM00850">
    <property type="entry name" value="LytTR"/>
    <property type="match status" value="1"/>
</dbReference>
<dbReference type="Proteomes" id="UP001546774">
    <property type="component" value="Unassembled WGS sequence"/>
</dbReference>
<feature type="domain" description="HTH LytTR-type" evidence="5">
    <location>
        <begin position="139"/>
        <end position="226"/>
    </location>
</feature>
<dbReference type="Gene3D" id="2.40.50.1020">
    <property type="entry name" value="LytTr DNA-binding domain"/>
    <property type="match status" value="1"/>
</dbReference>
<dbReference type="Gene3D" id="3.40.50.2300">
    <property type="match status" value="1"/>
</dbReference>
<evidence type="ECO:0000259" key="5">
    <source>
        <dbReference type="PROSITE" id="PS50930"/>
    </source>
</evidence>
<dbReference type="InterPro" id="IPR001789">
    <property type="entry name" value="Sig_transdc_resp-reg_receiver"/>
</dbReference>
<comment type="function">
    <text evidence="2">May play the central regulatory role in sporulation. It may be an element of the effector pathway responsible for the activation of sporulation genes in response to nutritional stress. Spo0A may act in concert with spo0H (a sigma factor) to control the expression of some genes that are critical to the sporulation process.</text>
</comment>
<evidence type="ECO:0000256" key="3">
    <source>
        <dbReference type="PROSITE-ProRule" id="PRU00169"/>
    </source>
</evidence>
<dbReference type="SUPFAM" id="SSF52172">
    <property type="entry name" value="CheY-like"/>
    <property type="match status" value="1"/>
</dbReference>
<protein>
    <recommendedName>
        <fullName evidence="1">Stage 0 sporulation protein A homolog</fullName>
    </recommendedName>
</protein>
<dbReference type="InterPro" id="IPR007492">
    <property type="entry name" value="LytTR_DNA-bd_dom"/>
</dbReference>
<dbReference type="EMBL" id="JBBMFS010000002">
    <property type="protein sequence ID" value="MEQ2554035.1"/>
    <property type="molecule type" value="Genomic_DNA"/>
</dbReference>
<evidence type="ECO:0000256" key="1">
    <source>
        <dbReference type="ARBA" id="ARBA00018672"/>
    </source>
</evidence>
<organism evidence="6 7">
    <name type="scientific">Lachnospira intestinalis</name>
    <dbReference type="NCBI Taxonomy" id="3133158"/>
    <lineage>
        <taxon>Bacteria</taxon>
        <taxon>Bacillati</taxon>
        <taxon>Bacillota</taxon>
        <taxon>Clostridia</taxon>
        <taxon>Lachnospirales</taxon>
        <taxon>Lachnospiraceae</taxon>
        <taxon>Lachnospira</taxon>
    </lineage>
</organism>
<dbReference type="Pfam" id="PF00072">
    <property type="entry name" value="Response_reg"/>
    <property type="match status" value="1"/>
</dbReference>
<dbReference type="PROSITE" id="PS50930">
    <property type="entry name" value="HTH_LYTTR"/>
    <property type="match status" value="1"/>
</dbReference>
<feature type="domain" description="Response regulatory" evidence="4">
    <location>
        <begin position="6"/>
        <end position="122"/>
    </location>
</feature>
<sequence>MTEGVSVGICDDVLLWREEITDKVLAYQTEKQIQVTIKQYSCAEDYLKAQDDIDILFLDIEMSGMSGIALKDILIQNKRKEMIAFITCYDGYIREAFGKNVCGFIDKPVSREKVFEVLDKAVEEKKENAVCRLTAETGVSLKEIQYIKSNDKYIEIYTENGVVPGYISLKECEDILPVQTFIRVSRFYIVNFVAIKNIAGTIEMNDGQKIKVSRGKLKEIQRQYADYLMEIRFPYI</sequence>
<evidence type="ECO:0000313" key="7">
    <source>
        <dbReference type="Proteomes" id="UP001546774"/>
    </source>
</evidence>
<evidence type="ECO:0000256" key="2">
    <source>
        <dbReference type="ARBA" id="ARBA00024867"/>
    </source>
</evidence>
<reference evidence="6" key="1">
    <citation type="submission" date="2024-03" db="EMBL/GenBank/DDBJ databases">
        <title>Human intestinal bacterial collection.</title>
        <authorList>
            <person name="Pauvert C."/>
            <person name="Hitch T.C.A."/>
            <person name="Clavel T."/>
        </authorList>
    </citation>
    <scope>NUCLEOTIDE SEQUENCE [LARGE SCALE GENOMIC DNA]</scope>
    <source>
        <strain evidence="6">CLA-AA-H89B</strain>
    </source>
</reference>
<accession>A0ABV1H3I6</accession>
<name>A0ABV1H3I6_9FIRM</name>
<evidence type="ECO:0000259" key="4">
    <source>
        <dbReference type="PROSITE" id="PS50110"/>
    </source>
</evidence>
<feature type="modified residue" description="4-aspartylphosphate" evidence="3">
    <location>
        <position position="59"/>
    </location>
</feature>
<dbReference type="InterPro" id="IPR046947">
    <property type="entry name" value="LytR-like"/>
</dbReference>
<dbReference type="PANTHER" id="PTHR37299">
    <property type="entry name" value="TRANSCRIPTIONAL REGULATOR-RELATED"/>
    <property type="match status" value="1"/>
</dbReference>
<gene>
    <name evidence="6" type="ORF">WMO37_03270</name>
</gene>
<proteinExistence type="predicted"/>
<dbReference type="Pfam" id="PF04397">
    <property type="entry name" value="LytTR"/>
    <property type="match status" value="1"/>
</dbReference>
<dbReference type="InterPro" id="IPR011006">
    <property type="entry name" value="CheY-like_superfamily"/>
</dbReference>
<comment type="caution">
    <text evidence="6">The sequence shown here is derived from an EMBL/GenBank/DDBJ whole genome shotgun (WGS) entry which is preliminary data.</text>
</comment>
<dbReference type="GO" id="GO:0003677">
    <property type="term" value="F:DNA binding"/>
    <property type="evidence" value="ECO:0007669"/>
    <property type="project" value="UniProtKB-KW"/>
</dbReference>
<keyword evidence="7" id="KW-1185">Reference proteome</keyword>
<keyword evidence="6" id="KW-0238">DNA-binding</keyword>
<dbReference type="SMART" id="SM00448">
    <property type="entry name" value="REC"/>
    <property type="match status" value="1"/>
</dbReference>
<evidence type="ECO:0000313" key="6">
    <source>
        <dbReference type="EMBL" id="MEQ2554035.1"/>
    </source>
</evidence>
<dbReference type="PANTHER" id="PTHR37299:SF1">
    <property type="entry name" value="STAGE 0 SPORULATION PROTEIN A HOMOLOG"/>
    <property type="match status" value="1"/>
</dbReference>
<dbReference type="PROSITE" id="PS50110">
    <property type="entry name" value="RESPONSE_REGULATORY"/>
    <property type="match status" value="1"/>
</dbReference>